<feature type="region of interest" description="Disordered" evidence="1">
    <location>
        <begin position="825"/>
        <end position="852"/>
    </location>
</feature>
<feature type="compositionally biased region" description="Basic and acidic residues" evidence="1">
    <location>
        <begin position="326"/>
        <end position="335"/>
    </location>
</feature>
<organism evidence="5 6">
    <name type="scientific">Isoptericola halotolerans</name>
    <dbReference type="NCBI Taxonomy" id="300560"/>
    <lineage>
        <taxon>Bacteria</taxon>
        <taxon>Bacillati</taxon>
        <taxon>Actinomycetota</taxon>
        <taxon>Actinomycetes</taxon>
        <taxon>Micrococcales</taxon>
        <taxon>Promicromonosporaceae</taxon>
        <taxon>Isoptericola</taxon>
    </lineage>
</organism>
<dbReference type="Pfam" id="PF22124">
    <property type="entry name" value="Glyco_hydro_95_cat"/>
    <property type="match status" value="1"/>
</dbReference>
<dbReference type="InterPro" id="IPR008928">
    <property type="entry name" value="6-hairpin_glycosidase_sf"/>
</dbReference>
<feature type="compositionally biased region" description="Low complexity" evidence="1">
    <location>
        <begin position="29"/>
        <end position="43"/>
    </location>
</feature>
<feature type="region of interest" description="Disordered" evidence="1">
    <location>
        <begin position="322"/>
        <end position="350"/>
    </location>
</feature>
<dbReference type="GO" id="GO:0004560">
    <property type="term" value="F:alpha-L-fucosidase activity"/>
    <property type="evidence" value="ECO:0007669"/>
    <property type="project" value="UniProtKB-EC"/>
</dbReference>
<sequence>MPEVQHPGHGPEHDDVPSSPTRPRADRYATSGRSTATDGAATDGTDRHHLRAEHVLHDDRPASKWIEAFPVGNGFRGALCAGRPGTERLWLNDSSAWSGVPGADPLAGVAARGPEHLATARRALDDGDVRRAEALLARTQSLWAQAYLPLATAEITVQPAEPRPSAPPQDERLTRRELDLRTATARHTWVSASTGEVTQETWADARGGPIVHVVRADRPVEVSVALTSLLLAAGGDAEDDGGRTLGGRPVGGPPGLEATWHLPVDVAPGHEEVADPVRYDTDRGRTGRVTVTALDDPGAGVRDGTLRTSARREHVLLVDTTTEPLPRSRPDHADPRATATENLATRRREHESAHRELYERFELRLPAADGAAELTTEARIAAAAARPDPGLVALTAHYGRYLLLCSSRPGGSPATLQGIWNTELPAPWSSAYTTNINLQMAYWLTEVTGLGECHEPLLQLVVDLAAGPGAVVARELYGIDGWACHHNSDVWGHAAPVGAGHGDACWSAWPWGGVWLADHLVERHRFRPDPEFLRTVVRPVLRGAAQFVLGWVRTSDDGGPLRAWTAPSTSPENHFVADDGAPAAVTTSATMDVALVRRLAASCRAVARELGDEDDWVERLEAVAAALPDPRVDHRGAVAEWATDLPEAEPEHRHLSHLIGLYPFDQIDPTSTPELARAAARTLERRGPESTGWSLAWRMALWARLGEAERAAEQVRLALRPAISGSGERGGTYPNLFSAHPPYQMDGNCGLTAGVAEMLLQSHRTSDGAVRLDLLPALPGGWPTGRVRGLRGRGGVVVDLAWHDGRLTAATLTAGRDLDVVVARPDGPPETRHLARGASVSLTSSPVTTQRS</sequence>
<feature type="domain" description="Alpha fucosidase A-like C-terminal" evidence="3">
    <location>
        <begin position="771"/>
        <end position="825"/>
    </location>
</feature>
<dbReference type="InterPro" id="IPR027414">
    <property type="entry name" value="GH95_N_dom"/>
</dbReference>
<gene>
    <name evidence="5" type="ORF">HDG69_002283</name>
</gene>
<dbReference type="PIRSF" id="PIRSF007663">
    <property type="entry name" value="UCP007663"/>
    <property type="match status" value="1"/>
</dbReference>
<proteinExistence type="predicted"/>
<evidence type="ECO:0000259" key="2">
    <source>
        <dbReference type="Pfam" id="PF14498"/>
    </source>
</evidence>
<keyword evidence="6" id="KW-1185">Reference proteome</keyword>
<dbReference type="Pfam" id="PF21307">
    <property type="entry name" value="Glyco_hydro_95_C"/>
    <property type="match status" value="1"/>
</dbReference>
<dbReference type="RefSeq" id="WP_171783889.1">
    <property type="nucleotide sequence ID" value="NZ_BAAAML010000009.1"/>
</dbReference>
<dbReference type="PANTHER" id="PTHR31084">
    <property type="entry name" value="ALPHA-L-FUCOSIDASE 2"/>
    <property type="match status" value="1"/>
</dbReference>
<dbReference type="SUPFAM" id="SSF48208">
    <property type="entry name" value="Six-hairpin glycosidases"/>
    <property type="match status" value="1"/>
</dbReference>
<name>A0ABX2A812_9MICO</name>
<protein>
    <submittedName>
        <fullName evidence="5">Alpha-L-fucosidase 2</fullName>
        <ecNumber evidence="5">3.2.1.51</ecNumber>
    </submittedName>
</protein>
<dbReference type="Gene3D" id="1.50.10.10">
    <property type="match status" value="1"/>
</dbReference>
<dbReference type="Proteomes" id="UP000757540">
    <property type="component" value="Unassembled WGS sequence"/>
</dbReference>
<dbReference type="Gene3D" id="2.70.98.50">
    <property type="entry name" value="putative glycoside hydrolase family protein from bacillus halodurans"/>
    <property type="match status" value="1"/>
</dbReference>
<keyword evidence="5" id="KW-0378">Hydrolase</keyword>
<dbReference type="PANTHER" id="PTHR31084:SF0">
    <property type="entry name" value="ALPHA-L-FUCOSIDASE 2"/>
    <property type="match status" value="1"/>
</dbReference>
<dbReference type="InterPro" id="IPR054363">
    <property type="entry name" value="GH95_cat"/>
</dbReference>
<evidence type="ECO:0000256" key="1">
    <source>
        <dbReference type="SAM" id="MobiDB-lite"/>
    </source>
</evidence>
<evidence type="ECO:0000259" key="4">
    <source>
        <dbReference type="Pfam" id="PF22124"/>
    </source>
</evidence>
<dbReference type="Pfam" id="PF14498">
    <property type="entry name" value="Glyco_hyd_65N_2"/>
    <property type="match status" value="1"/>
</dbReference>
<dbReference type="InterPro" id="IPR049053">
    <property type="entry name" value="AFCA-like_C"/>
</dbReference>
<comment type="caution">
    <text evidence="5">The sequence shown here is derived from an EMBL/GenBank/DDBJ whole genome shotgun (WGS) entry which is preliminary data.</text>
</comment>
<dbReference type="EMBL" id="JABEZU010000002">
    <property type="protein sequence ID" value="NOV97708.1"/>
    <property type="molecule type" value="Genomic_DNA"/>
</dbReference>
<feature type="domain" description="Glycosyl hydrolase family 95 catalytic" evidence="4">
    <location>
        <begin position="346"/>
        <end position="759"/>
    </location>
</feature>
<keyword evidence="5" id="KW-0326">Glycosidase</keyword>
<evidence type="ECO:0000259" key="3">
    <source>
        <dbReference type="Pfam" id="PF21307"/>
    </source>
</evidence>
<feature type="domain" description="Glycosyl hydrolase family 95 N-terminal" evidence="2">
    <location>
        <begin position="59"/>
        <end position="322"/>
    </location>
</feature>
<feature type="compositionally biased region" description="Polar residues" evidence="1">
    <location>
        <begin position="840"/>
        <end position="852"/>
    </location>
</feature>
<dbReference type="EC" id="3.2.1.51" evidence="5"/>
<evidence type="ECO:0000313" key="6">
    <source>
        <dbReference type="Proteomes" id="UP000757540"/>
    </source>
</evidence>
<dbReference type="InterPro" id="IPR016518">
    <property type="entry name" value="Alpha-L-fucosidase"/>
</dbReference>
<dbReference type="InterPro" id="IPR012341">
    <property type="entry name" value="6hp_glycosidase-like_sf"/>
</dbReference>
<evidence type="ECO:0000313" key="5">
    <source>
        <dbReference type="EMBL" id="NOV97708.1"/>
    </source>
</evidence>
<accession>A0ABX2A812</accession>
<feature type="region of interest" description="Disordered" evidence="1">
    <location>
        <begin position="1"/>
        <end position="47"/>
    </location>
</feature>
<reference evidence="5 6" key="1">
    <citation type="submission" date="2020-05" db="EMBL/GenBank/DDBJ databases">
        <title>Genomic Encyclopedia of Type Strains, Phase III (KMG-III): the genomes of soil and plant-associated and newly described type strains.</title>
        <authorList>
            <person name="Whitman W."/>
        </authorList>
    </citation>
    <scope>NUCLEOTIDE SEQUENCE [LARGE SCALE GENOMIC DNA]</scope>
    <source>
        <strain evidence="5 6">KCTC 19046</strain>
    </source>
</reference>